<protein>
    <recommendedName>
        <fullName evidence="3">WG containing repeat-containing protein</fullName>
    </recommendedName>
</protein>
<dbReference type="InterPro" id="IPR032774">
    <property type="entry name" value="WG_beta_rep"/>
</dbReference>
<dbReference type="Pfam" id="PF14903">
    <property type="entry name" value="WG_beta_rep"/>
    <property type="match status" value="3"/>
</dbReference>
<dbReference type="AlphaFoldDB" id="A0A8H9KU02"/>
<evidence type="ECO:0008006" key="3">
    <source>
        <dbReference type="Google" id="ProtNLM"/>
    </source>
</evidence>
<comment type="caution">
    <text evidence="1">The sequence shown here is derived from an EMBL/GenBank/DDBJ whole genome shotgun (WGS) entry which is preliminary data.</text>
</comment>
<reference evidence="1" key="2">
    <citation type="submission" date="2020-09" db="EMBL/GenBank/DDBJ databases">
        <authorList>
            <person name="Sun Q."/>
            <person name="Zhou Y."/>
        </authorList>
    </citation>
    <scope>NUCLEOTIDE SEQUENCE</scope>
    <source>
        <strain evidence="1">CGMCC 1.15966</strain>
    </source>
</reference>
<reference evidence="1" key="1">
    <citation type="journal article" date="2014" name="Int. J. Syst. Evol. Microbiol.">
        <title>Complete genome sequence of Corynebacterium casei LMG S-19264T (=DSM 44701T), isolated from a smear-ripened cheese.</title>
        <authorList>
            <consortium name="US DOE Joint Genome Institute (JGI-PGF)"/>
            <person name="Walter F."/>
            <person name="Albersmeier A."/>
            <person name="Kalinowski J."/>
            <person name="Ruckert C."/>
        </authorList>
    </citation>
    <scope>NUCLEOTIDE SEQUENCE</scope>
    <source>
        <strain evidence="1">CGMCC 1.15966</strain>
    </source>
</reference>
<dbReference type="EMBL" id="BMKM01000005">
    <property type="protein sequence ID" value="GGE24737.1"/>
    <property type="molecule type" value="Genomic_DNA"/>
</dbReference>
<dbReference type="Proteomes" id="UP000614460">
    <property type="component" value="Unassembled WGS sequence"/>
</dbReference>
<name>A0A8H9KU02_9SPHI</name>
<accession>A0A8H9KU02</accession>
<sequence>MKKIFTFIFTACLFQISFAQQEINKIDYSISIEESFKEKLKELEANETDPSDLFRTILEDMEGEIVLEAWIGKSANKIKSNLFQDWVYMRDTEAKTLFRIDTTTERYSEIAYLPENIEEYPITFKSEESATILGFPCKLAVIEIFSEDSSDESGKVEIWYTEKIPQIFWGNYQYLNQIPGAALKISTQGVAFYAKNIEKLKVSNDYFQVPKNYSIVADLDPIDYKPENIELGEDMVAYYDSISFLYGLKTISGDIITEPNFLSLTAFNDGVSIAIDESNTSALINKKGKNITEYIYDFITYDSELNAYIYSKEDKMTVMDEHGKTIWSTEFDNINPFSSQYAIVSNGDKYGLVDKTGKIIVPLTYSSISSNNSKYFVVEENNKSAIYEIIGNKLVTDAYKFLFTTEMDDVFLASSDGETYGLINSTGKIILPFEYELIDVSGDGQVSVVKTGETDVKTIHIDPKK</sequence>
<evidence type="ECO:0000313" key="1">
    <source>
        <dbReference type="EMBL" id="GGE24737.1"/>
    </source>
</evidence>
<proteinExistence type="predicted"/>
<dbReference type="PANTHER" id="PTHR37841">
    <property type="entry name" value="GLR2918 PROTEIN"/>
    <property type="match status" value="1"/>
</dbReference>
<dbReference type="RefSeq" id="WP_182499134.1">
    <property type="nucleotide sequence ID" value="NZ_BMKM01000005.1"/>
</dbReference>
<evidence type="ECO:0000313" key="2">
    <source>
        <dbReference type="Proteomes" id="UP000614460"/>
    </source>
</evidence>
<gene>
    <name evidence="1" type="ORF">GCM10011516_22970</name>
</gene>
<keyword evidence="2" id="KW-1185">Reference proteome</keyword>
<dbReference type="PANTHER" id="PTHR37841:SF1">
    <property type="entry name" value="DUF3298 DOMAIN-CONTAINING PROTEIN"/>
    <property type="match status" value="1"/>
</dbReference>
<organism evidence="1 2">
    <name type="scientific">Sphingobacterium cellulitidis</name>
    <dbReference type="NCBI Taxonomy" id="1768011"/>
    <lineage>
        <taxon>Bacteria</taxon>
        <taxon>Pseudomonadati</taxon>
        <taxon>Bacteroidota</taxon>
        <taxon>Sphingobacteriia</taxon>
        <taxon>Sphingobacteriales</taxon>
        <taxon>Sphingobacteriaceae</taxon>
        <taxon>Sphingobacterium</taxon>
    </lineage>
</organism>